<dbReference type="PANTHER" id="PTHR13947">
    <property type="entry name" value="GNAT FAMILY N-ACETYLTRANSFERASE"/>
    <property type="match status" value="1"/>
</dbReference>
<dbReference type="PANTHER" id="PTHR13947:SF37">
    <property type="entry name" value="LD18367P"/>
    <property type="match status" value="1"/>
</dbReference>
<dbReference type="PROSITE" id="PS51186">
    <property type="entry name" value="GNAT"/>
    <property type="match status" value="1"/>
</dbReference>
<dbReference type="OrthoDB" id="329272at2759"/>
<name>A0A8H7RI29_9FUNG</name>
<dbReference type="UniPathway" id="UPA00113">
    <property type="reaction ID" value="UER00529"/>
</dbReference>
<evidence type="ECO:0000256" key="1">
    <source>
        <dbReference type="ARBA" id="ARBA00022679"/>
    </source>
</evidence>
<dbReference type="InterPro" id="IPR050769">
    <property type="entry name" value="NAT_camello-type"/>
</dbReference>
<reference evidence="3" key="1">
    <citation type="submission" date="2020-12" db="EMBL/GenBank/DDBJ databases">
        <title>Metabolic potential, ecology and presence of endohyphal bacteria is reflected in genomic diversity of Mucoromycotina.</title>
        <authorList>
            <person name="Muszewska A."/>
            <person name="Okrasinska A."/>
            <person name="Steczkiewicz K."/>
            <person name="Drgas O."/>
            <person name="Orlowska M."/>
            <person name="Perlinska-Lenart U."/>
            <person name="Aleksandrzak-Piekarczyk T."/>
            <person name="Szatraj K."/>
            <person name="Zielenkiewicz U."/>
            <person name="Pilsyk S."/>
            <person name="Malc E."/>
            <person name="Mieczkowski P."/>
            <person name="Kruszewska J.S."/>
            <person name="Biernat P."/>
            <person name="Pawlowska J."/>
        </authorList>
    </citation>
    <scope>NUCLEOTIDE SEQUENCE</scope>
    <source>
        <strain evidence="3">WA0000017839</strain>
    </source>
</reference>
<dbReference type="GO" id="GO:0008080">
    <property type="term" value="F:N-acetyltransferase activity"/>
    <property type="evidence" value="ECO:0007669"/>
    <property type="project" value="InterPro"/>
</dbReference>
<dbReference type="InterPro" id="IPR000182">
    <property type="entry name" value="GNAT_dom"/>
</dbReference>
<dbReference type="Proteomes" id="UP000603453">
    <property type="component" value="Unassembled WGS sequence"/>
</dbReference>
<dbReference type="Pfam" id="PF00583">
    <property type="entry name" value="Acetyltransf_1"/>
    <property type="match status" value="1"/>
</dbReference>
<dbReference type="AlphaFoldDB" id="A0A8H7RI29"/>
<gene>
    <name evidence="3" type="ORF">INT47_000049</name>
</gene>
<accession>A0A8H7RI29</accession>
<feature type="domain" description="N-acetyltransferase" evidence="2">
    <location>
        <begin position="7"/>
        <end position="154"/>
    </location>
</feature>
<dbReference type="InterPro" id="IPR016181">
    <property type="entry name" value="Acyl_CoA_acyltransferase"/>
</dbReference>
<organism evidence="3 4">
    <name type="scientific">Mucor saturninus</name>
    <dbReference type="NCBI Taxonomy" id="64648"/>
    <lineage>
        <taxon>Eukaryota</taxon>
        <taxon>Fungi</taxon>
        <taxon>Fungi incertae sedis</taxon>
        <taxon>Mucoromycota</taxon>
        <taxon>Mucoromycotina</taxon>
        <taxon>Mucoromycetes</taxon>
        <taxon>Mucorales</taxon>
        <taxon>Mucorineae</taxon>
        <taxon>Mucoraceae</taxon>
        <taxon>Mucor</taxon>
    </lineage>
</organism>
<evidence type="ECO:0000259" key="2">
    <source>
        <dbReference type="PROSITE" id="PS51186"/>
    </source>
</evidence>
<dbReference type="EMBL" id="JAEPRD010000010">
    <property type="protein sequence ID" value="KAG2210895.1"/>
    <property type="molecule type" value="Genomic_DNA"/>
</dbReference>
<protein>
    <recommendedName>
        <fullName evidence="2">N-acetyltransferase domain-containing protein</fullName>
    </recommendedName>
</protein>
<evidence type="ECO:0000313" key="3">
    <source>
        <dbReference type="EMBL" id="KAG2210895.1"/>
    </source>
</evidence>
<keyword evidence="4" id="KW-1185">Reference proteome</keyword>
<dbReference type="SUPFAM" id="SSF55729">
    <property type="entry name" value="Acyl-CoA N-acyltransferases (Nat)"/>
    <property type="match status" value="1"/>
</dbReference>
<keyword evidence="1" id="KW-0808">Transferase</keyword>
<dbReference type="Gene3D" id="3.40.630.30">
    <property type="match status" value="1"/>
</dbReference>
<sequence length="154" mass="17494">MSEYTNVAVVPLPLEEIHRSHAIRQAVFVKEQGYSLELELDENDPICLHWLATCEKDGVPVDVGTIRLWPKPDGLAKLGRFCVLSSARGLHIGQLLVETFIAHCKQNGFHTIVLHGQYPRRGFYQKMGFVLEEGDDAIFLEGGEPHVRMWMRNL</sequence>
<evidence type="ECO:0000313" key="4">
    <source>
        <dbReference type="Proteomes" id="UP000603453"/>
    </source>
</evidence>
<dbReference type="CDD" id="cd04301">
    <property type="entry name" value="NAT_SF"/>
    <property type="match status" value="1"/>
</dbReference>
<comment type="caution">
    <text evidence="3">The sequence shown here is derived from an EMBL/GenBank/DDBJ whole genome shotgun (WGS) entry which is preliminary data.</text>
</comment>
<dbReference type="GO" id="GO:0006048">
    <property type="term" value="P:UDP-N-acetylglucosamine biosynthetic process"/>
    <property type="evidence" value="ECO:0007669"/>
    <property type="project" value="UniProtKB-UniPathway"/>
</dbReference>
<proteinExistence type="predicted"/>